<proteinExistence type="predicted"/>
<dbReference type="EMBL" id="JABSTR010000001">
    <property type="protein sequence ID" value="KAH9359866.1"/>
    <property type="molecule type" value="Genomic_DNA"/>
</dbReference>
<sequence length="174" mass="19393">MPKATYEEKAKEAILKSFRLLQDVKPERVKKQAGKICKELSLSKMAASAKKSTALCLEVFFHAKTHKEGCPFRVIVSEEGSWQHRVGLFLQQCLSLLSVDDPYQIRRPQDVSQCLVKDCPPGLSVFSMDLKDICYSLPHASICEAVEEAIETAGTVQFHNACGISVGRFLELMS</sequence>
<keyword evidence="2" id="KW-1185">Reference proteome</keyword>
<reference evidence="1 2" key="1">
    <citation type="journal article" date="2020" name="Cell">
        <title>Large-Scale Comparative Analyses of Tick Genomes Elucidate Their Genetic Diversity and Vector Capacities.</title>
        <authorList>
            <consortium name="Tick Genome and Microbiome Consortium (TIGMIC)"/>
            <person name="Jia N."/>
            <person name="Wang J."/>
            <person name="Shi W."/>
            <person name="Du L."/>
            <person name="Sun Y."/>
            <person name="Zhan W."/>
            <person name="Jiang J.F."/>
            <person name="Wang Q."/>
            <person name="Zhang B."/>
            <person name="Ji P."/>
            <person name="Bell-Sakyi L."/>
            <person name="Cui X.M."/>
            <person name="Yuan T.T."/>
            <person name="Jiang B.G."/>
            <person name="Yang W.F."/>
            <person name="Lam T.T."/>
            <person name="Chang Q.C."/>
            <person name="Ding S.J."/>
            <person name="Wang X.J."/>
            <person name="Zhu J.G."/>
            <person name="Ruan X.D."/>
            <person name="Zhao L."/>
            <person name="Wei J.T."/>
            <person name="Ye R.Z."/>
            <person name="Que T.C."/>
            <person name="Du C.H."/>
            <person name="Zhou Y.H."/>
            <person name="Cheng J.X."/>
            <person name="Dai P.F."/>
            <person name="Guo W.B."/>
            <person name="Han X.H."/>
            <person name="Huang E.J."/>
            <person name="Li L.F."/>
            <person name="Wei W."/>
            <person name="Gao Y.C."/>
            <person name="Liu J.Z."/>
            <person name="Shao H.Z."/>
            <person name="Wang X."/>
            <person name="Wang C.C."/>
            <person name="Yang T.C."/>
            <person name="Huo Q.B."/>
            <person name="Li W."/>
            <person name="Chen H.Y."/>
            <person name="Chen S.E."/>
            <person name="Zhou L.G."/>
            <person name="Ni X.B."/>
            <person name="Tian J.H."/>
            <person name="Sheng Y."/>
            <person name="Liu T."/>
            <person name="Pan Y.S."/>
            <person name="Xia L.Y."/>
            <person name="Li J."/>
            <person name="Zhao F."/>
            <person name="Cao W.C."/>
        </authorList>
    </citation>
    <scope>NUCLEOTIDE SEQUENCE [LARGE SCALE GENOMIC DNA]</scope>
    <source>
        <strain evidence="1">HaeL-2018</strain>
    </source>
</reference>
<evidence type="ECO:0000313" key="2">
    <source>
        <dbReference type="Proteomes" id="UP000821853"/>
    </source>
</evidence>
<accession>A0A9J6FA63</accession>
<organism evidence="1 2">
    <name type="scientific">Haemaphysalis longicornis</name>
    <name type="common">Bush tick</name>
    <dbReference type="NCBI Taxonomy" id="44386"/>
    <lineage>
        <taxon>Eukaryota</taxon>
        <taxon>Metazoa</taxon>
        <taxon>Ecdysozoa</taxon>
        <taxon>Arthropoda</taxon>
        <taxon>Chelicerata</taxon>
        <taxon>Arachnida</taxon>
        <taxon>Acari</taxon>
        <taxon>Parasitiformes</taxon>
        <taxon>Ixodida</taxon>
        <taxon>Ixodoidea</taxon>
        <taxon>Ixodidae</taxon>
        <taxon>Haemaphysalinae</taxon>
        <taxon>Haemaphysalis</taxon>
    </lineage>
</organism>
<evidence type="ECO:0000313" key="1">
    <source>
        <dbReference type="EMBL" id="KAH9359866.1"/>
    </source>
</evidence>
<protein>
    <submittedName>
        <fullName evidence="1">Uncharacterized protein</fullName>
    </submittedName>
</protein>
<dbReference type="OrthoDB" id="10058657at2759"/>
<dbReference type="Proteomes" id="UP000821853">
    <property type="component" value="Chromosome 1"/>
</dbReference>
<comment type="caution">
    <text evidence="1">The sequence shown here is derived from an EMBL/GenBank/DDBJ whole genome shotgun (WGS) entry which is preliminary data.</text>
</comment>
<name>A0A9J6FA63_HAELO</name>
<dbReference type="AlphaFoldDB" id="A0A9J6FA63"/>
<dbReference type="VEuPathDB" id="VectorBase:HLOH_047272"/>
<gene>
    <name evidence="1" type="ORF">HPB48_003134</name>
</gene>